<sequence>MVKKNNECKVTVDGATRYDFPYFVPIEDGDEVTVKHYKEHDVPVANIALPGRKKRYYAIFGAASKEEADIMNKTFNNWARKDERDRDAQIKLETSYEALLETGYDPEDDNDISELVAYKIVVDALHDALNELTDEKMRLVKMVANKESQQSVADEIGVSRRTLRGRKDDVMSELAKKLDNHR</sequence>
<evidence type="ECO:0008006" key="3">
    <source>
        <dbReference type="Google" id="ProtNLM"/>
    </source>
</evidence>
<proteinExistence type="predicted"/>
<dbReference type="AlphaFoldDB" id="A0A3E2XNH2"/>
<dbReference type="InterPro" id="IPR036388">
    <property type="entry name" value="WH-like_DNA-bd_sf"/>
</dbReference>
<reference evidence="1 2" key="1">
    <citation type="submission" date="2018-08" db="EMBL/GenBank/DDBJ databases">
        <title>A genome reference for cultivated species of the human gut microbiota.</title>
        <authorList>
            <person name="Zou Y."/>
            <person name="Xue W."/>
            <person name="Luo G."/>
        </authorList>
    </citation>
    <scope>NUCLEOTIDE SEQUENCE [LARGE SCALE GENOMIC DNA]</scope>
    <source>
        <strain evidence="1 2">AM28-39</strain>
    </source>
</reference>
<gene>
    <name evidence="1" type="ORF">DW747_04700</name>
</gene>
<accession>A0A3E2XNH2</accession>
<dbReference type="OrthoDB" id="2057782at2"/>
<dbReference type="Proteomes" id="UP000261231">
    <property type="component" value="Unassembled WGS sequence"/>
</dbReference>
<evidence type="ECO:0000313" key="1">
    <source>
        <dbReference type="EMBL" id="RGC49255.1"/>
    </source>
</evidence>
<organism evidence="1 2">
    <name type="scientific">Coprococcus catus</name>
    <dbReference type="NCBI Taxonomy" id="116085"/>
    <lineage>
        <taxon>Bacteria</taxon>
        <taxon>Bacillati</taxon>
        <taxon>Bacillota</taxon>
        <taxon>Clostridia</taxon>
        <taxon>Lachnospirales</taxon>
        <taxon>Lachnospiraceae</taxon>
        <taxon>Coprococcus</taxon>
    </lineage>
</organism>
<name>A0A3E2XNH2_9FIRM</name>
<dbReference type="RefSeq" id="WP_117539147.1">
    <property type="nucleotide sequence ID" value="NZ_QVFD01000003.1"/>
</dbReference>
<dbReference type="InterPro" id="IPR013324">
    <property type="entry name" value="RNA_pol_sigma_r3/r4-like"/>
</dbReference>
<evidence type="ECO:0000313" key="2">
    <source>
        <dbReference type="Proteomes" id="UP000261231"/>
    </source>
</evidence>
<dbReference type="SUPFAM" id="SSF88659">
    <property type="entry name" value="Sigma3 and sigma4 domains of RNA polymerase sigma factors"/>
    <property type="match status" value="1"/>
</dbReference>
<comment type="caution">
    <text evidence="1">The sequence shown here is derived from an EMBL/GenBank/DDBJ whole genome shotgun (WGS) entry which is preliminary data.</text>
</comment>
<dbReference type="EMBL" id="QVFD01000003">
    <property type="protein sequence ID" value="RGC49255.1"/>
    <property type="molecule type" value="Genomic_DNA"/>
</dbReference>
<keyword evidence="2" id="KW-1185">Reference proteome</keyword>
<dbReference type="Gene3D" id="1.10.10.10">
    <property type="entry name" value="Winged helix-like DNA-binding domain superfamily/Winged helix DNA-binding domain"/>
    <property type="match status" value="1"/>
</dbReference>
<protein>
    <recommendedName>
        <fullName evidence="3">Sigma-70 family RNA polymerase sigma factor</fullName>
    </recommendedName>
</protein>